<dbReference type="PANTHER" id="PTHR37477:SF1">
    <property type="entry name" value="COBALT-PRECORRIN-5A HYDROLASE"/>
    <property type="match status" value="1"/>
</dbReference>
<dbReference type="RefSeq" id="WP_249294310.1">
    <property type="nucleotide sequence ID" value="NZ_JACRSV010000001.1"/>
</dbReference>
<dbReference type="InterPro" id="IPR038029">
    <property type="entry name" value="GbiG_N_sf"/>
</dbReference>
<sequence>MKRILSVSFTRQGAALQEKLGAFFASQGMGFRAFAKYPVKNCLLLENSLRHFTEKAFSEADGILFVSAAGIAVRAIAPFVRQKDKDPAVLVLDDTGKYVIPILSGHLGGANHLSEQIATFLGAEAVITTSTDCNALFSVDSFSVKVNAFTVEIDRIKAISSEILKGNPVGFQSDYPVEGKLPPELMEETNHTVGIFISDDREKSPFETTLHLVPRRIVLGVGCRKNINYELLYRQIMSALCEHNLTMEQVTLLASVDLKREEPALLRLQKEWKLGFRTFPADALRELEGEFTPSKFVEAQIGVDNVCERAAWLAAQEEFARQTKEAVSGKEQGSRNYPRFLFRKTAGNGVTVAAVELDWRCRFE</sequence>
<evidence type="ECO:0000313" key="4">
    <source>
        <dbReference type="Proteomes" id="UP000610760"/>
    </source>
</evidence>
<name>A0A926E381_9FIRM</name>
<dbReference type="InterPro" id="IPR021744">
    <property type="entry name" value="CbiG_N"/>
</dbReference>
<comment type="caution">
    <text evidence="3">The sequence shown here is derived from an EMBL/GenBank/DDBJ whole genome shotgun (WGS) entry which is preliminary data.</text>
</comment>
<accession>A0A926E381</accession>
<evidence type="ECO:0000313" key="3">
    <source>
        <dbReference type="EMBL" id="MBC8559417.1"/>
    </source>
</evidence>
<dbReference type="SUPFAM" id="SSF159672">
    <property type="entry name" value="CbiG N-terminal domain-like"/>
    <property type="match status" value="1"/>
</dbReference>
<dbReference type="Gene3D" id="3.40.50.11220">
    <property type="match status" value="1"/>
</dbReference>
<evidence type="ECO:0000259" key="2">
    <source>
        <dbReference type="Pfam" id="PF11760"/>
    </source>
</evidence>
<dbReference type="AlphaFoldDB" id="A0A926E381"/>
<dbReference type="GO" id="GO:0009236">
    <property type="term" value="P:cobalamin biosynthetic process"/>
    <property type="evidence" value="ECO:0007669"/>
    <property type="project" value="InterPro"/>
</dbReference>
<feature type="domain" description="CobE/GbiG C-terminal" evidence="1">
    <location>
        <begin position="217"/>
        <end position="354"/>
    </location>
</feature>
<dbReference type="Gene3D" id="3.30.420.180">
    <property type="entry name" value="CobE/GbiG C-terminal domain"/>
    <property type="match status" value="1"/>
</dbReference>
<dbReference type="Pfam" id="PF11760">
    <property type="entry name" value="CbiG_N"/>
    <property type="match status" value="1"/>
</dbReference>
<dbReference type="InterPro" id="IPR002750">
    <property type="entry name" value="CobE/GbiG_C"/>
</dbReference>
<evidence type="ECO:0000259" key="1">
    <source>
        <dbReference type="Pfam" id="PF01890"/>
    </source>
</evidence>
<organism evidence="3 4">
    <name type="scientific">Fumia xinanensis</name>
    <dbReference type="NCBI Taxonomy" id="2763659"/>
    <lineage>
        <taxon>Bacteria</taxon>
        <taxon>Bacillati</taxon>
        <taxon>Bacillota</taxon>
        <taxon>Clostridia</taxon>
        <taxon>Eubacteriales</taxon>
        <taxon>Oscillospiraceae</taxon>
        <taxon>Fumia</taxon>
    </lineage>
</organism>
<dbReference type="EMBL" id="JACRSV010000001">
    <property type="protein sequence ID" value="MBC8559417.1"/>
    <property type="molecule type" value="Genomic_DNA"/>
</dbReference>
<dbReference type="InterPro" id="IPR036518">
    <property type="entry name" value="CobE/GbiG_C_sf"/>
</dbReference>
<dbReference type="SUPFAM" id="SSF159664">
    <property type="entry name" value="CobE/GbiG C-terminal domain-like"/>
    <property type="match status" value="1"/>
</dbReference>
<reference evidence="3" key="1">
    <citation type="submission" date="2020-08" db="EMBL/GenBank/DDBJ databases">
        <title>Genome public.</title>
        <authorList>
            <person name="Liu C."/>
            <person name="Sun Q."/>
        </authorList>
    </citation>
    <scope>NUCLEOTIDE SEQUENCE</scope>
    <source>
        <strain evidence="3">NSJ-33</strain>
    </source>
</reference>
<gene>
    <name evidence="3" type="ORF">H8710_04955</name>
</gene>
<dbReference type="Proteomes" id="UP000610760">
    <property type="component" value="Unassembled WGS sequence"/>
</dbReference>
<keyword evidence="4" id="KW-1185">Reference proteome</keyword>
<protein>
    <submittedName>
        <fullName evidence="3">Cobalamin biosynthesis protein</fullName>
    </submittedName>
</protein>
<dbReference type="Pfam" id="PF01890">
    <property type="entry name" value="CbiG_C"/>
    <property type="match status" value="1"/>
</dbReference>
<dbReference type="PANTHER" id="PTHR37477">
    <property type="entry name" value="COBALT-PRECORRIN-5A HYDROLASE"/>
    <property type="match status" value="1"/>
</dbReference>
<proteinExistence type="predicted"/>
<feature type="domain" description="Cobalamin synthesis G N-terminal" evidence="2">
    <location>
        <begin position="52"/>
        <end position="132"/>
    </location>
</feature>
<dbReference type="InterPro" id="IPR052553">
    <property type="entry name" value="CbiG_hydrolase"/>
</dbReference>